<organism evidence="1">
    <name type="scientific">Sesamum radiatum</name>
    <name type="common">Black benniseed</name>
    <dbReference type="NCBI Taxonomy" id="300843"/>
    <lineage>
        <taxon>Eukaryota</taxon>
        <taxon>Viridiplantae</taxon>
        <taxon>Streptophyta</taxon>
        <taxon>Embryophyta</taxon>
        <taxon>Tracheophyta</taxon>
        <taxon>Spermatophyta</taxon>
        <taxon>Magnoliopsida</taxon>
        <taxon>eudicotyledons</taxon>
        <taxon>Gunneridae</taxon>
        <taxon>Pentapetalae</taxon>
        <taxon>asterids</taxon>
        <taxon>lamiids</taxon>
        <taxon>Lamiales</taxon>
        <taxon>Pedaliaceae</taxon>
        <taxon>Sesamum</taxon>
    </lineage>
</organism>
<dbReference type="AlphaFoldDB" id="A0AAW2PJA0"/>
<reference evidence="1" key="1">
    <citation type="submission" date="2020-06" db="EMBL/GenBank/DDBJ databases">
        <authorList>
            <person name="Li T."/>
            <person name="Hu X."/>
            <person name="Zhang T."/>
            <person name="Song X."/>
            <person name="Zhang H."/>
            <person name="Dai N."/>
            <person name="Sheng W."/>
            <person name="Hou X."/>
            <person name="Wei L."/>
        </authorList>
    </citation>
    <scope>NUCLEOTIDE SEQUENCE</scope>
    <source>
        <strain evidence="1">G02</strain>
        <tissue evidence="1">Leaf</tissue>
    </source>
</reference>
<gene>
    <name evidence="1" type="ORF">Sradi_3962100</name>
</gene>
<feature type="non-terminal residue" evidence="1">
    <location>
        <position position="1"/>
    </location>
</feature>
<proteinExistence type="predicted"/>
<name>A0AAW2PJA0_SESRA</name>
<comment type="caution">
    <text evidence="1">The sequence shown here is derived from an EMBL/GenBank/DDBJ whole genome shotgun (WGS) entry which is preliminary data.</text>
</comment>
<dbReference type="EMBL" id="JACGWJ010000017">
    <property type="protein sequence ID" value="KAL0355152.1"/>
    <property type="molecule type" value="Genomic_DNA"/>
</dbReference>
<protein>
    <submittedName>
        <fullName evidence="1">Uncharacterized protein</fullName>
    </submittedName>
</protein>
<reference evidence="1" key="2">
    <citation type="journal article" date="2024" name="Plant">
        <title>Genomic evolution and insights into agronomic trait innovations of Sesamum species.</title>
        <authorList>
            <person name="Miao H."/>
            <person name="Wang L."/>
            <person name="Qu L."/>
            <person name="Liu H."/>
            <person name="Sun Y."/>
            <person name="Le M."/>
            <person name="Wang Q."/>
            <person name="Wei S."/>
            <person name="Zheng Y."/>
            <person name="Lin W."/>
            <person name="Duan Y."/>
            <person name="Cao H."/>
            <person name="Xiong S."/>
            <person name="Wang X."/>
            <person name="Wei L."/>
            <person name="Li C."/>
            <person name="Ma Q."/>
            <person name="Ju M."/>
            <person name="Zhao R."/>
            <person name="Li G."/>
            <person name="Mu C."/>
            <person name="Tian Q."/>
            <person name="Mei H."/>
            <person name="Zhang T."/>
            <person name="Gao T."/>
            <person name="Zhang H."/>
        </authorList>
    </citation>
    <scope>NUCLEOTIDE SEQUENCE</scope>
    <source>
        <strain evidence="1">G02</strain>
    </source>
</reference>
<evidence type="ECO:0000313" key="1">
    <source>
        <dbReference type="EMBL" id="KAL0355152.1"/>
    </source>
</evidence>
<feature type="non-terminal residue" evidence="1">
    <location>
        <position position="70"/>
    </location>
</feature>
<sequence>VYETLTGVKVEGKPHALNKESVLRSLPSEWPSDPIDDIISLTQKSSKTLVVLDDDPTGTQTVHDIDVLTE</sequence>
<accession>A0AAW2PJA0</accession>